<keyword evidence="9" id="KW-1185">Reference proteome</keyword>
<comment type="similarity">
    <text evidence="3">Belongs to the IQD family.</text>
</comment>
<protein>
    <recommendedName>
        <fullName evidence="7">DUF4005 domain-containing protein</fullName>
    </recommendedName>
</protein>
<dbReference type="SMART" id="SM00015">
    <property type="entry name" value="IQ"/>
    <property type="match status" value="2"/>
</dbReference>
<evidence type="ECO:0000256" key="5">
    <source>
        <dbReference type="ARBA" id="ARBA00045534"/>
    </source>
</evidence>
<comment type="function">
    <text evidence="5">May be involved in cooperative interactions with calmodulins or calmodulin-like proteins. Recruits calmodulin proteins to microtubules, thus being a potential scaffold in cellular signaling and trafficking. May associate with nucleic acids and regulate gene expression at the transcriptional or post-transcriptional level.</text>
</comment>
<evidence type="ECO:0000256" key="6">
    <source>
        <dbReference type="SAM" id="MobiDB-lite"/>
    </source>
</evidence>
<comment type="subcellular location">
    <subcellularLocation>
        <location evidence="1">Plastid</location>
    </subcellularLocation>
</comment>
<dbReference type="Pfam" id="PF13178">
    <property type="entry name" value="DUF4005"/>
    <property type="match status" value="1"/>
</dbReference>
<dbReference type="PROSITE" id="PS50096">
    <property type="entry name" value="IQ"/>
    <property type="match status" value="2"/>
</dbReference>
<dbReference type="InterPro" id="IPR025064">
    <property type="entry name" value="DUF4005"/>
</dbReference>
<evidence type="ECO:0000313" key="8">
    <source>
        <dbReference type="EMBL" id="CAH9056143.1"/>
    </source>
</evidence>
<feature type="compositionally biased region" description="Polar residues" evidence="6">
    <location>
        <begin position="179"/>
        <end position="192"/>
    </location>
</feature>
<sequence>MKKAKRWLKSLLGMKKDNEYSADMKMKRRWSFGRRRLNREEDSTIAVENEFPVVVVDSPWLMRSYYIPGGSEKQNKHAIALAAARATAAVAELTGGGGKGNGMKRETRAAVKVQTIFRGFLARKALRALKGIVKLQALVRGYLVRKRAAATLYCMEALIRAQAAARSERARRRLSSISTNSDSRTCWRSRTGVSDPGDDHYLPPCLAPGRLSIPDDHRSRLCDSEWSLLGGKECNFPPAHITPRRNRPSGRRSPPPTLAPAKIAGGDSPFRPYPGSPSYMANTESFNAKRRSQSAPKQRPEPVKKRFSLSEMMAARSSFIRGGGGGVRMPPKSPCYLVQEEYCYLGF</sequence>
<evidence type="ECO:0000256" key="1">
    <source>
        <dbReference type="ARBA" id="ARBA00004474"/>
    </source>
</evidence>
<accession>A0AAV0BY42</accession>
<feature type="region of interest" description="Disordered" evidence="6">
    <location>
        <begin position="237"/>
        <end position="305"/>
    </location>
</feature>
<dbReference type="PANTHER" id="PTHR32295:SF288">
    <property type="entry name" value="IQ-DOMAIN 25-RELATED"/>
    <property type="match status" value="1"/>
</dbReference>
<organism evidence="8 9">
    <name type="scientific">Cuscuta epithymum</name>
    <dbReference type="NCBI Taxonomy" id="186058"/>
    <lineage>
        <taxon>Eukaryota</taxon>
        <taxon>Viridiplantae</taxon>
        <taxon>Streptophyta</taxon>
        <taxon>Embryophyta</taxon>
        <taxon>Tracheophyta</taxon>
        <taxon>Spermatophyta</taxon>
        <taxon>Magnoliopsida</taxon>
        <taxon>eudicotyledons</taxon>
        <taxon>Gunneridae</taxon>
        <taxon>Pentapetalae</taxon>
        <taxon>asterids</taxon>
        <taxon>lamiids</taxon>
        <taxon>Solanales</taxon>
        <taxon>Convolvulaceae</taxon>
        <taxon>Cuscuteae</taxon>
        <taxon>Cuscuta</taxon>
        <taxon>Cuscuta subgen. Cuscuta</taxon>
    </lineage>
</organism>
<comment type="caution">
    <text evidence="8">The sequence shown here is derived from an EMBL/GenBank/DDBJ whole genome shotgun (WGS) entry which is preliminary data.</text>
</comment>
<dbReference type="CDD" id="cd23767">
    <property type="entry name" value="IQCD"/>
    <property type="match status" value="1"/>
</dbReference>
<dbReference type="InterPro" id="IPR000048">
    <property type="entry name" value="IQ_motif_EF-hand-BS"/>
</dbReference>
<dbReference type="SUPFAM" id="SSF52540">
    <property type="entry name" value="P-loop containing nucleoside triphosphate hydrolases"/>
    <property type="match status" value="1"/>
</dbReference>
<dbReference type="Pfam" id="PF00612">
    <property type="entry name" value="IQ"/>
    <property type="match status" value="2"/>
</dbReference>
<dbReference type="GO" id="GO:0009536">
    <property type="term" value="C:plastid"/>
    <property type="evidence" value="ECO:0007669"/>
    <property type="project" value="UniProtKB-SubCell"/>
</dbReference>
<evidence type="ECO:0000256" key="3">
    <source>
        <dbReference type="ARBA" id="ARBA00024341"/>
    </source>
</evidence>
<dbReference type="PANTHER" id="PTHR32295">
    <property type="entry name" value="IQ-DOMAIN 5-RELATED"/>
    <property type="match status" value="1"/>
</dbReference>
<evidence type="ECO:0000256" key="4">
    <source>
        <dbReference type="ARBA" id="ARBA00024378"/>
    </source>
</evidence>
<gene>
    <name evidence="8" type="ORF">CEPIT_LOCUS918</name>
</gene>
<keyword evidence="2" id="KW-0112">Calmodulin-binding</keyword>
<name>A0AAV0BY42_9ASTE</name>
<evidence type="ECO:0000256" key="2">
    <source>
        <dbReference type="ARBA" id="ARBA00022860"/>
    </source>
</evidence>
<feature type="region of interest" description="Disordered" evidence="6">
    <location>
        <begin position="170"/>
        <end position="193"/>
    </location>
</feature>
<feature type="domain" description="DUF4005" evidence="7">
    <location>
        <begin position="270"/>
        <end position="319"/>
    </location>
</feature>
<proteinExistence type="inferred from homology"/>
<dbReference type="Proteomes" id="UP001152523">
    <property type="component" value="Unassembled WGS sequence"/>
</dbReference>
<dbReference type="InterPro" id="IPR027417">
    <property type="entry name" value="P-loop_NTPase"/>
</dbReference>
<evidence type="ECO:0000259" key="7">
    <source>
        <dbReference type="Pfam" id="PF13178"/>
    </source>
</evidence>
<dbReference type="Gene3D" id="1.20.5.190">
    <property type="match status" value="1"/>
</dbReference>
<reference evidence="8" key="1">
    <citation type="submission" date="2022-07" db="EMBL/GenBank/DDBJ databases">
        <authorList>
            <person name="Macas J."/>
            <person name="Novak P."/>
            <person name="Neumann P."/>
        </authorList>
    </citation>
    <scope>NUCLEOTIDE SEQUENCE</scope>
</reference>
<dbReference type="AlphaFoldDB" id="A0AAV0BY42"/>
<dbReference type="EMBL" id="CAMAPF010000006">
    <property type="protein sequence ID" value="CAH9056143.1"/>
    <property type="molecule type" value="Genomic_DNA"/>
</dbReference>
<comment type="subunit">
    <text evidence="4">Binds to multiple calmodulin (CaM) in the presence of Ca(2+) and CaM-like proteins.</text>
</comment>
<dbReference type="GO" id="GO:0005516">
    <property type="term" value="F:calmodulin binding"/>
    <property type="evidence" value="ECO:0007669"/>
    <property type="project" value="UniProtKB-KW"/>
</dbReference>
<evidence type="ECO:0000313" key="9">
    <source>
        <dbReference type="Proteomes" id="UP001152523"/>
    </source>
</evidence>